<dbReference type="EMBL" id="JABAIM010000001">
    <property type="protein sequence ID" value="NLR74610.1"/>
    <property type="molecule type" value="Genomic_DNA"/>
</dbReference>
<dbReference type="HAMAP" id="MF_00189">
    <property type="entry name" value="YciB"/>
    <property type="match status" value="1"/>
</dbReference>
<feature type="transmembrane region" description="Helical" evidence="5">
    <location>
        <begin position="82"/>
        <end position="103"/>
    </location>
</feature>
<name>A0A847RTS8_9NEIS</name>
<evidence type="ECO:0000256" key="5">
    <source>
        <dbReference type="HAMAP-Rule" id="MF_00189"/>
    </source>
</evidence>
<keyword evidence="2 5" id="KW-0812">Transmembrane</keyword>
<keyword evidence="1 5" id="KW-1003">Cell membrane</keyword>
<dbReference type="NCBIfam" id="NF001325">
    <property type="entry name" value="PRK00259.1-3"/>
    <property type="match status" value="1"/>
</dbReference>
<accession>A0A847RTS8</accession>
<comment type="function">
    <text evidence="5">Plays a role in cell envelope biogenesis, maintenance of cell envelope integrity and membrane homeostasis.</text>
</comment>
<dbReference type="Proteomes" id="UP000587991">
    <property type="component" value="Unassembled WGS sequence"/>
</dbReference>
<dbReference type="GO" id="GO:0005886">
    <property type="term" value="C:plasma membrane"/>
    <property type="evidence" value="ECO:0007669"/>
    <property type="project" value="UniProtKB-SubCell"/>
</dbReference>
<reference evidence="6 7" key="1">
    <citation type="submission" date="2020-04" db="EMBL/GenBank/DDBJ databases">
        <title>Draft genome of Leeia sp. IMCC25680.</title>
        <authorList>
            <person name="Song J."/>
            <person name="Cho J.-C."/>
        </authorList>
    </citation>
    <scope>NUCLEOTIDE SEQUENCE [LARGE SCALE GENOMIC DNA]</scope>
    <source>
        <strain evidence="6 7">IMCC25680</strain>
    </source>
</reference>
<keyword evidence="4 5" id="KW-0472">Membrane</keyword>
<keyword evidence="7" id="KW-1185">Reference proteome</keyword>
<feature type="transmembrane region" description="Helical" evidence="5">
    <location>
        <begin position="53"/>
        <end position="70"/>
    </location>
</feature>
<dbReference type="Pfam" id="PF04279">
    <property type="entry name" value="IspA"/>
    <property type="match status" value="1"/>
</dbReference>
<evidence type="ECO:0000313" key="6">
    <source>
        <dbReference type="EMBL" id="NLR74610.1"/>
    </source>
</evidence>
<evidence type="ECO:0000313" key="7">
    <source>
        <dbReference type="Proteomes" id="UP000587991"/>
    </source>
</evidence>
<comment type="caution">
    <text evidence="6">The sequence shown here is derived from an EMBL/GenBank/DDBJ whole genome shotgun (WGS) entry which is preliminary data.</text>
</comment>
<organism evidence="6 7">
    <name type="scientific">Leeia aquatica</name>
    <dbReference type="NCBI Taxonomy" id="2725557"/>
    <lineage>
        <taxon>Bacteria</taxon>
        <taxon>Pseudomonadati</taxon>
        <taxon>Pseudomonadota</taxon>
        <taxon>Betaproteobacteria</taxon>
        <taxon>Neisseriales</taxon>
        <taxon>Leeiaceae</taxon>
        <taxon>Leeia</taxon>
    </lineage>
</organism>
<comment type="similarity">
    <text evidence="5">Belongs to the YciB family.</text>
</comment>
<evidence type="ECO:0000256" key="1">
    <source>
        <dbReference type="ARBA" id="ARBA00022475"/>
    </source>
</evidence>
<dbReference type="RefSeq" id="WP_168876216.1">
    <property type="nucleotide sequence ID" value="NZ_JABAIM010000001.1"/>
</dbReference>
<dbReference type="AlphaFoldDB" id="A0A847RTS8"/>
<evidence type="ECO:0000256" key="2">
    <source>
        <dbReference type="ARBA" id="ARBA00022692"/>
    </source>
</evidence>
<evidence type="ECO:0000256" key="4">
    <source>
        <dbReference type="ARBA" id="ARBA00023136"/>
    </source>
</evidence>
<feature type="transmembrane region" description="Helical" evidence="5">
    <location>
        <begin position="20"/>
        <end position="41"/>
    </location>
</feature>
<proteinExistence type="inferred from homology"/>
<dbReference type="PANTHER" id="PTHR36917:SF1">
    <property type="entry name" value="INNER MEMBRANE-SPANNING PROTEIN YCIB"/>
    <property type="match status" value="1"/>
</dbReference>
<feature type="transmembrane region" description="Helical" evidence="5">
    <location>
        <begin position="147"/>
        <end position="166"/>
    </location>
</feature>
<evidence type="ECO:0000256" key="3">
    <source>
        <dbReference type="ARBA" id="ARBA00022989"/>
    </source>
</evidence>
<feature type="transmembrane region" description="Helical" evidence="5">
    <location>
        <begin position="124"/>
        <end position="141"/>
    </location>
</feature>
<gene>
    <name evidence="5" type="primary">yciB</name>
    <name evidence="6" type="ORF">HF682_05505</name>
</gene>
<protein>
    <recommendedName>
        <fullName evidence="5">Inner membrane-spanning protein YciB</fullName>
    </recommendedName>
</protein>
<sequence>MKLLFDLFPVILFFVSYKLSSGNIFLATGVTIAASVAQIIWLKARHKPVEPMLWFSTALVTIMGSATLYFHNQAFIMWKPTLLYWGFALALLLSQAIWRKNLIRKVLEQQMTLPEPVWLKLNRAWAAFFVFMGALNLLVAYRFSESIWVNFKLFGGMGLMLLFVIVQGMVLSRYLPDQTDTPPSAE</sequence>
<keyword evidence="3 5" id="KW-1133">Transmembrane helix</keyword>
<dbReference type="NCBIfam" id="TIGR00997">
    <property type="entry name" value="ispZ"/>
    <property type="match status" value="1"/>
</dbReference>
<keyword evidence="5" id="KW-0997">Cell inner membrane</keyword>
<dbReference type="InterPro" id="IPR006008">
    <property type="entry name" value="YciB"/>
</dbReference>
<comment type="subcellular location">
    <subcellularLocation>
        <location evidence="5">Cell inner membrane</location>
        <topology evidence="5">Multi-pass membrane protein</topology>
    </subcellularLocation>
</comment>
<dbReference type="PANTHER" id="PTHR36917">
    <property type="entry name" value="INTRACELLULAR SEPTATION PROTEIN A-RELATED"/>
    <property type="match status" value="1"/>
</dbReference>